<evidence type="ECO:0000259" key="2">
    <source>
        <dbReference type="Pfam" id="PF00296"/>
    </source>
</evidence>
<evidence type="ECO:0000256" key="1">
    <source>
        <dbReference type="ARBA" id="ARBA00023002"/>
    </source>
</evidence>
<dbReference type="Gene3D" id="3.20.20.30">
    <property type="entry name" value="Luciferase-like domain"/>
    <property type="match status" value="1"/>
</dbReference>
<dbReference type="PANTHER" id="PTHR43244">
    <property type="match status" value="1"/>
</dbReference>
<dbReference type="GO" id="GO:0016705">
    <property type="term" value="F:oxidoreductase activity, acting on paired donors, with incorporation or reduction of molecular oxygen"/>
    <property type="evidence" value="ECO:0007669"/>
    <property type="project" value="InterPro"/>
</dbReference>
<dbReference type="EMBL" id="LK021340">
    <property type="protein sequence ID" value="CDQ46448.1"/>
    <property type="molecule type" value="Genomic_DNA"/>
</dbReference>
<dbReference type="SUPFAM" id="SSF51679">
    <property type="entry name" value="Bacterial luciferase-like"/>
    <property type="match status" value="1"/>
</dbReference>
<dbReference type="CDD" id="cd01097">
    <property type="entry name" value="Tetrahydromethanopterin_reductase"/>
    <property type="match status" value="1"/>
</dbReference>
<dbReference type="InterPro" id="IPR019951">
    <property type="entry name" value="F420_OxRdatse_Rv3520c_pred"/>
</dbReference>
<dbReference type="RefSeq" id="WP_030134563.1">
    <property type="nucleotide sequence ID" value="NZ_JAKNRE010000002.1"/>
</dbReference>
<dbReference type="InterPro" id="IPR011251">
    <property type="entry name" value="Luciferase-like_dom"/>
</dbReference>
<accession>A0AAV2WRJ5</accession>
<organism evidence="3 4">
    <name type="scientific">Mycolicibacterium neoaurum</name>
    <name type="common">Mycobacterium neoaurum</name>
    <dbReference type="NCBI Taxonomy" id="1795"/>
    <lineage>
        <taxon>Bacteria</taxon>
        <taxon>Bacillati</taxon>
        <taxon>Actinomycetota</taxon>
        <taxon>Actinomycetes</taxon>
        <taxon>Mycobacteriales</taxon>
        <taxon>Mycobacteriaceae</taxon>
        <taxon>Mycolicibacterium</taxon>
    </lineage>
</organism>
<evidence type="ECO:0000313" key="4">
    <source>
        <dbReference type="Proteomes" id="UP000028864"/>
    </source>
</evidence>
<dbReference type="NCBIfam" id="TIGR03559">
    <property type="entry name" value="F420_Rv3520c"/>
    <property type="match status" value="1"/>
</dbReference>
<proteinExistence type="predicted"/>
<dbReference type="PANTHER" id="PTHR43244:SF1">
    <property type="entry name" value="5,10-METHYLENETETRAHYDROMETHANOPTERIN REDUCTASE"/>
    <property type="match status" value="1"/>
</dbReference>
<gene>
    <name evidence="3" type="ORF">BN1047_04355</name>
</gene>
<dbReference type="InterPro" id="IPR036661">
    <property type="entry name" value="Luciferase-like_sf"/>
</dbReference>
<reference evidence="3" key="2">
    <citation type="submission" date="2015-09" db="EMBL/GenBank/DDBJ databases">
        <title>Draft genome sequence of Mycobacterium neoaurum DSM 44074.</title>
        <authorList>
            <person name="Croce O."/>
            <person name="Robert C."/>
            <person name="Raoult D."/>
            <person name="Drancourt M."/>
        </authorList>
    </citation>
    <scope>NUCLEOTIDE SEQUENCE</scope>
    <source>
        <strain evidence="3">DSM 44074</strain>
    </source>
</reference>
<name>A0AAV2WRJ5_MYCNE</name>
<dbReference type="Pfam" id="PF00296">
    <property type="entry name" value="Bac_luciferase"/>
    <property type="match status" value="1"/>
</dbReference>
<dbReference type="Proteomes" id="UP000028864">
    <property type="component" value="Unassembled WGS sequence"/>
</dbReference>
<feature type="domain" description="Luciferase-like" evidence="2">
    <location>
        <begin position="7"/>
        <end position="320"/>
    </location>
</feature>
<protein>
    <submittedName>
        <fullName evidence="3">Oxidoreductase</fullName>
    </submittedName>
</protein>
<reference evidence="3" key="1">
    <citation type="submission" date="2014-05" db="EMBL/GenBank/DDBJ databases">
        <authorList>
            <person name="Urmite Genomes"/>
        </authorList>
    </citation>
    <scope>NUCLEOTIDE SEQUENCE</scope>
    <source>
        <strain evidence="3">DSM 44074</strain>
    </source>
</reference>
<dbReference type="AlphaFoldDB" id="A0AAV2WRJ5"/>
<sequence>MRTGIFLSYAGGFKEAAEQVVQLEKIGVDIALVAEAYSFDAISQLGYLAAKTSTIELGTGVVPIYVRTPTLLAMTAAGLDYVSDGRFRLGIGTSGPQVMEGFHGVPFDAPMGRTREIVDICRQVWRREKVAYDGKHYQIPLPADRGTGLGKSLRLINHPVREDIPINIAALGPKNVELTAEIANGWQPIFFYPERSDDVWGDSLRAGYAKRDPALGPLDIMVSASLAIGDDVEDRLAWAKPQLALYIGGMGAKGQNFYHKLATRYGFGEVADQIQDLFLAGKKEEAIAAVPDDLVRNVSLVGPRGYVKERLAAYKEAGVTTMLVHPLALDGAEAHRFTEELIALTSDL</sequence>
<dbReference type="InterPro" id="IPR050564">
    <property type="entry name" value="F420-G6PD/mer"/>
</dbReference>
<keyword evidence="1" id="KW-0560">Oxidoreductase</keyword>
<evidence type="ECO:0000313" key="3">
    <source>
        <dbReference type="EMBL" id="CDQ46448.1"/>
    </source>
</evidence>